<dbReference type="AlphaFoldDB" id="A0A1F5ZST1"/>
<dbReference type="GO" id="GO:0018104">
    <property type="term" value="P:peptidoglycan-protein cross-linking"/>
    <property type="evidence" value="ECO:0007669"/>
    <property type="project" value="TreeGrafter"/>
</dbReference>
<dbReference type="SUPFAM" id="SSF141523">
    <property type="entry name" value="L,D-transpeptidase catalytic domain-like"/>
    <property type="match status" value="1"/>
</dbReference>
<feature type="transmembrane region" description="Helical" evidence="7">
    <location>
        <begin position="16"/>
        <end position="36"/>
    </location>
</feature>
<reference evidence="9 10" key="1">
    <citation type="journal article" date="2016" name="Nat. Commun.">
        <title>Thousands of microbial genomes shed light on interconnected biogeochemical processes in an aquifer system.</title>
        <authorList>
            <person name="Anantharaman K."/>
            <person name="Brown C.T."/>
            <person name="Hug L.A."/>
            <person name="Sharon I."/>
            <person name="Castelle C.J."/>
            <person name="Probst A.J."/>
            <person name="Thomas B.C."/>
            <person name="Singh A."/>
            <person name="Wilkins M.J."/>
            <person name="Karaoz U."/>
            <person name="Brodie E.L."/>
            <person name="Williams K.H."/>
            <person name="Hubbard S.S."/>
            <person name="Banfield J.F."/>
        </authorList>
    </citation>
    <scope>NUCLEOTIDE SEQUENCE [LARGE SCALE GENOMIC DNA]</scope>
</reference>
<dbReference type="Pfam" id="PF03734">
    <property type="entry name" value="YkuD"/>
    <property type="match status" value="1"/>
</dbReference>
<evidence type="ECO:0000256" key="1">
    <source>
        <dbReference type="ARBA" id="ARBA00004752"/>
    </source>
</evidence>
<dbReference type="STRING" id="1798375.A2773_04830"/>
<dbReference type="PANTHER" id="PTHR30582:SF2">
    <property type="entry name" value="L,D-TRANSPEPTIDASE YCIB-RELATED"/>
    <property type="match status" value="1"/>
</dbReference>
<keyword evidence="4 6" id="KW-0573">Peptidoglycan synthesis</keyword>
<dbReference type="InterPro" id="IPR050979">
    <property type="entry name" value="LD-transpeptidase"/>
</dbReference>
<keyword evidence="2" id="KW-0808">Transferase</keyword>
<keyword evidence="5 6" id="KW-0961">Cell wall biogenesis/degradation</keyword>
<organism evidence="9 10">
    <name type="scientific">Candidatus Gottesmanbacteria bacterium RIFCSPHIGHO2_01_FULL_39_10</name>
    <dbReference type="NCBI Taxonomy" id="1798375"/>
    <lineage>
        <taxon>Bacteria</taxon>
        <taxon>Candidatus Gottesmaniibacteriota</taxon>
    </lineage>
</organism>
<gene>
    <name evidence="9" type="ORF">A2773_04830</name>
</gene>
<evidence type="ECO:0000313" key="10">
    <source>
        <dbReference type="Proteomes" id="UP000177383"/>
    </source>
</evidence>
<dbReference type="GO" id="GO:0016740">
    <property type="term" value="F:transferase activity"/>
    <property type="evidence" value="ECO:0007669"/>
    <property type="project" value="UniProtKB-KW"/>
</dbReference>
<evidence type="ECO:0000259" key="8">
    <source>
        <dbReference type="PROSITE" id="PS52029"/>
    </source>
</evidence>
<keyword evidence="7" id="KW-0812">Transmembrane</keyword>
<dbReference type="GO" id="GO:0008360">
    <property type="term" value="P:regulation of cell shape"/>
    <property type="evidence" value="ECO:0007669"/>
    <property type="project" value="UniProtKB-UniRule"/>
</dbReference>
<sequence length="242" mass="27243">MPGKSAHKRSVHSSKLLTLFILTALCIPIFILTFIWQTRTNNPICANSISCIKDLSGNFISDRNGIFLGKNVISPDFIAYDYDVEKRVLGETTDDNKRIEVDLTTQHVTAFEGTNAVFDFPVSTGKWSHTPTGEFRIWIKLRYTKMEGGVPGTGTYYNLPNVPFTMYFYNDSIPKYRGYGLHGAYWHNNFGHPMSHGCVNISIENAEKLYNWAYPVSEKGVTYASDENPGTKVLIFGTTPSE</sequence>
<name>A0A1F5ZST1_9BACT</name>
<dbReference type="InterPro" id="IPR038063">
    <property type="entry name" value="Transpep_catalytic_dom"/>
</dbReference>
<dbReference type="CDD" id="cd16913">
    <property type="entry name" value="YkuD_like"/>
    <property type="match status" value="1"/>
</dbReference>
<dbReference type="Proteomes" id="UP000177383">
    <property type="component" value="Unassembled WGS sequence"/>
</dbReference>
<dbReference type="EMBL" id="MFJE01000005">
    <property type="protein sequence ID" value="OGG15182.1"/>
    <property type="molecule type" value="Genomic_DNA"/>
</dbReference>
<evidence type="ECO:0000256" key="3">
    <source>
        <dbReference type="ARBA" id="ARBA00022960"/>
    </source>
</evidence>
<dbReference type="Gene3D" id="2.40.440.10">
    <property type="entry name" value="L,D-transpeptidase catalytic domain-like"/>
    <property type="match status" value="1"/>
</dbReference>
<evidence type="ECO:0000256" key="4">
    <source>
        <dbReference type="ARBA" id="ARBA00022984"/>
    </source>
</evidence>
<evidence type="ECO:0000256" key="5">
    <source>
        <dbReference type="ARBA" id="ARBA00023316"/>
    </source>
</evidence>
<keyword evidence="7" id="KW-1133">Transmembrane helix</keyword>
<evidence type="ECO:0000313" key="9">
    <source>
        <dbReference type="EMBL" id="OGG15182.1"/>
    </source>
</evidence>
<protein>
    <recommendedName>
        <fullName evidence="8">L,D-TPase catalytic domain-containing protein</fullName>
    </recommendedName>
</protein>
<dbReference type="GO" id="GO:0071555">
    <property type="term" value="P:cell wall organization"/>
    <property type="evidence" value="ECO:0007669"/>
    <property type="project" value="UniProtKB-UniRule"/>
</dbReference>
<evidence type="ECO:0000256" key="7">
    <source>
        <dbReference type="SAM" id="Phobius"/>
    </source>
</evidence>
<dbReference type="InterPro" id="IPR005490">
    <property type="entry name" value="LD_TPept_cat_dom"/>
</dbReference>
<keyword evidence="7" id="KW-0472">Membrane</keyword>
<dbReference type="GO" id="GO:0005576">
    <property type="term" value="C:extracellular region"/>
    <property type="evidence" value="ECO:0007669"/>
    <property type="project" value="TreeGrafter"/>
</dbReference>
<dbReference type="GO" id="GO:0071972">
    <property type="term" value="F:peptidoglycan L,D-transpeptidase activity"/>
    <property type="evidence" value="ECO:0007669"/>
    <property type="project" value="TreeGrafter"/>
</dbReference>
<dbReference type="PROSITE" id="PS52029">
    <property type="entry name" value="LD_TPASE"/>
    <property type="match status" value="1"/>
</dbReference>
<accession>A0A1F5ZST1</accession>
<dbReference type="UniPathway" id="UPA00219"/>
<feature type="domain" description="L,D-TPase catalytic" evidence="8">
    <location>
        <begin position="97"/>
        <end position="236"/>
    </location>
</feature>
<proteinExistence type="predicted"/>
<feature type="active site" description="Nucleophile" evidence="6">
    <location>
        <position position="198"/>
    </location>
</feature>
<dbReference type="PANTHER" id="PTHR30582">
    <property type="entry name" value="L,D-TRANSPEPTIDASE"/>
    <property type="match status" value="1"/>
</dbReference>
<evidence type="ECO:0000256" key="6">
    <source>
        <dbReference type="PROSITE-ProRule" id="PRU01373"/>
    </source>
</evidence>
<comment type="caution">
    <text evidence="9">The sequence shown here is derived from an EMBL/GenBank/DDBJ whole genome shotgun (WGS) entry which is preliminary data.</text>
</comment>
<comment type="pathway">
    <text evidence="1 6">Cell wall biogenesis; peptidoglycan biosynthesis.</text>
</comment>
<keyword evidence="3 6" id="KW-0133">Cell shape</keyword>
<evidence type="ECO:0000256" key="2">
    <source>
        <dbReference type="ARBA" id="ARBA00022679"/>
    </source>
</evidence>
<feature type="active site" description="Proton donor/acceptor" evidence="6">
    <location>
        <position position="182"/>
    </location>
</feature>